<dbReference type="Pfam" id="PF00096">
    <property type="entry name" value="zf-C2H2"/>
    <property type="match status" value="1"/>
</dbReference>
<dbReference type="PANTHER" id="PTHR47772:SF1">
    <property type="entry name" value="ZINC FINGER PROTEIN 200"/>
    <property type="match status" value="1"/>
</dbReference>
<dbReference type="SMART" id="SM00355">
    <property type="entry name" value="ZnF_C2H2"/>
    <property type="match status" value="4"/>
</dbReference>
<keyword evidence="2" id="KW-0479">Metal-binding</keyword>
<reference evidence="11 12" key="1">
    <citation type="submission" date="2015-12" db="EMBL/GenBank/DDBJ databases">
        <title>The genome of Folsomia candida.</title>
        <authorList>
            <person name="Faddeeva A."/>
            <person name="Derks M.F."/>
            <person name="Anvar Y."/>
            <person name="Smit S."/>
            <person name="Van Straalen N."/>
            <person name="Roelofs D."/>
        </authorList>
    </citation>
    <scope>NUCLEOTIDE SEQUENCE [LARGE SCALE GENOMIC DNA]</scope>
    <source>
        <strain evidence="11 12">VU population</strain>
        <tissue evidence="11">Whole body</tissue>
    </source>
</reference>
<dbReference type="InterPro" id="IPR013087">
    <property type="entry name" value="Znf_C2H2_type"/>
</dbReference>
<evidence type="ECO:0000256" key="3">
    <source>
        <dbReference type="ARBA" id="ARBA00022737"/>
    </source>
</evidence>
<feature type="domain" description="C2H2-type" evidence="10">
    <location>
        <begin position="65"/>
        <end position="93"/>
    </location>
</feature>
<evidence type="ECO:0000256" key="5">
    <source>
        <dbReference type="ARBA" id="ARBA00022833"/>
    </source>
</evidence>
<feature type="domain" description="C2H2-type" evidence="10">
    <location>
        <begin position="178"/>
        <end position="205"/>
    </location>
</feature>
<evidence type="ECO:0000256" key="7">
    <source>
        <dbReference type="ARBA" id="ARBA00023163"/>
    </source>
</evidence>
<dbReference type="Gene3D" id="3.30.160.60">
    <property type="entry name" value="Classic Zinc Finger"/>
    <property type="match status" value="2"/>
</dbReference>
<dbReference type="PROSITE" id="PS00028">
    <property type="entry name" value="ZINC_FINGER_C2H2_1"/>
    <property type="match status" value="3"/>
</dbReference>
<keyword evidence="8" id="KW-0539">Nucleus</keyword>
<feature type="domain" description="C2H2-type" evidence="10">
    <location>
        <begin position="122"/>
        <end position="149"/>
    </location>
</feature>
<dbReference type="AlphaFoldDB" id="A0A226EV90"/>
<dbReference type="Proteomes" id="UP000198287">
    <property type="component" value="Unassembled WGS sequence"/>
</dbReference>
<keyword evidence="12" id="KW-1185">Reference proteome</keyword>
<dbReference type="OMA" id="YYACEFC"/>
<keyword evidence="5" id="KW-0862">Zinc</keyword>
<evidence type="ECO:0000259" key="10">
    <source>
        <dbReference type="PROSITE" id="PS50157"/>
    </source>
</evidence>
<evidence type="ECO:0000256" key="8">
    <source>
        <dbReference type="ARBA" id="ARBA00023242"/>
    </source>
</evidence>
<dbReference type="InterPro" id="IPR036236">
    <property type="entry name" value="Znf_C2H2_sf"/>
</dbReference>
<dbReference type="PROSITE" id="PS50157">
    <property type="entry name" value="ZINC_FINGER_C2H2_2"/>
    <property type="match status" value="3"/>
</dbReference>
<organism evidence="11 12">
    <name type="scientific">Folsomia candida</name>
    <name type="common">Springtail</name>
    <dbReference type="NCBI Taxonomy" id="158441"/>
    <lineage>
        <taxon>Eukaryota</taxon>
        <taxon>Metazoa</taxon>
        <taxon>Ecdysozoa</taxon>
        <taxon>Arthropoda</taxon>
        <taxon>Hexapoda</taxon>
        <taxon>Collembola</taxon>
        <taxon>Entomobryomorpha</taxon>
        <taxon>Isotomoidea</taxon>
        <taxon>Isotomidae</taxon>
        <taxon>Proisotominae</taxon>
        <taxon>Folsomia</taxon>
    </lineage>
</organism>
<keyword evidence="4 9" id="KW-0863">Zinc-finger</keyword>
<dbReference type="GO" id="GO:0005634">
    <property type="term" value="C:nucleus"/>
    <property type="evidence" value="ECO:0007669"/>
    <property type="project" value="UniProtKB-SubCell"/>
</dbReference>
<evidence type="ECO:0000256" key="6">
    <source>
        <dbReference type="ARBA" id="ARBA00023015"/>
    </source>
</evidence>
<keyword evidence="7" id="KW-0804">Transcription</keyword>
<keyword evidence="6" id="KW-0805">Transcription regulation</keyword>
<sequence>MEAQIIEEDELHQYIPEGVEICVTTTELPSQEESILGLDEREEEVETTTAEALSPEEDNQVPSTYECDKCGLVLSIKSTYDLHMEQIHVDEAYYACEFCPATAIHWAEYYIHQCTNMDNKPLSCPHCHKTVSTKKQLSVHEEIHALQRRFTTKKLDNYFIRKLEEAEDPSVDWGRLPFTCGVCGKLFAKLYEVEYHEKLHNEERPPPNKCDKCGLSYLNKNDLNKHVARGCSHEISRKMIHKPTII</sequence>
<evidence type="ECO:0000256" key="9">
    <source>
        <dbReference type="PROSITE-ProRule" id="PRU00042"/>
    </source>
</evidence>
<gene>
    <name evidence="11" type="ORF">Fcan01_06013</name>
</gene>
<evidence type="ECO:0000256" key="4">
    <source>
        <dbReference type="ARBA" id="ARBA00022771"/>
    </source>
</evidence>
<dbReference type="InterPro" id="IPR050636">
    <property type="entry name" value="C2H2-ZF_domain-containing"/>
</dbReference>
<comment type="caution">
    <text evidence="11">The sequence shown here is derived from an EMBL/GenBank/DDBJ whole genome shotgun (WGS) entry which is preliminary data.</text>
</comment>
<dbReference type="SUPFAM" id="SSF57667">
    <property type="entry name" value="beta-beta-alpha zinc fingers"/>
    <property type="match status" value="3"/>
</dbReference>
<accession>A0A226EV90</accession>
<evidence type="ECO:0000256" key="2">
    <source>
        <dbReference type="ARBA" id="ARBA00022723"/>
    </source>
</evidence>
<comment type="subcellular location">
    <subcellularLocation>
        <location evidence="1">Nucleus</location>
    </subcellularLocation>
</comment>
<dbReference type="PANTHER" id="PTHR47772">
    <property type="entry name" value="ZINC FINGER PROTEIN 200"/>
    <property type="match status" value="1"/>
</dbReference>
<dbReference type="EMBL" id="LNIX01000002">
    <property type="protein sequence ID" value="OXA60751.1"/>
    <property type="molecule type" value="Genomic_DNA"/>
</dbReference>
<dbReference type="OrthoDB" id="203599at2759"/>
<evidence type="ECO:0000256" key="1">
    <source>
        <dbReference type="ARBA" id="ARBA00004123"/>
    </source>
</evidence>
<evidence type="ECO:0000313" key="12">
    <source>
        <dbReference type="Proteomes" id="UP000198287"/>
    </source>
</evidence>
<keyword evidence="3" id="KW-0677">Repeat</keyword>
<protein>
    <recommendedName>
        <fullName evidence="10">C2H2-type domain-containing protein</fullName>
    </recommendedName>
</protein>
<dbReference type="GO" id="GO:0008270">
    <property type="term" value="F:zinc ion binding"/>
    <property type="evidence" value="ECO:0007669"/>
    <property type="project" value="UniProtKB-KW"/>
</dbReference>
<proteinExistence type="predicted"/>
<evidence type="ECO:0000313" key="11">
    <source>
        <dbReference type="EMBL" id="OXA60751.1"/>
    </source>
</evidence>
<name>A0A226EV90_FOLCA</name>